<evidence type="ECO:0000256" key="5">
    <source>
        <dbReference type="ARBA" id="ARBA00022989"/>
    </source>
</evidence>
<feature type="transmembrane region" description="Helical" evidence="9">
    <location>
        <begin position="108"/>
        <end position="127"/>
    </location>
</feature>
<comment type="caution">
    <text evidence="12">The sequence shown here is derived from an EMBL/GenBank/DDBJ whole genome shotgun (WGS) entry which is preliminary data.</text>
</comment>
<keyword evidence="7" id="KW-0924">Ammonia transport</keyword>
<dbReference type="PROSITE" id="PS01219">
    <property type="entry name" value="AMMONIUM_TRANSP"/>
    <property type="match status" value="1"/>
</dbReference>
<gene>
    <name evidence="12" type="ORF">FMOSSE_LOCUS368</name>
</gene>
<evidence type="ECO:0000259" key="11">
    <source>
        <dbReference type="Pfam" id="PF25318"/>
    </source>
</evidence>
<feature type="region of interest" description="Disordered" evidence="8">
    <location>
        <begin position="729"/>
        <end position="755"/>
    </location>
</feature>
<keyword evidence="13" id="KW-1185">Reference proteome</keyword>
<keyword evidence="5 9" id="KW-1133">Transmembrane helix</keyword>
<dbReference type="GO" id="GO:0008519">
    <property type="term" value="F:ammonium channel activity"/>
    <property type="evidence" value="ECO:0007669"/>
    <property type="project" value="InterPro"/>
</dbReference>
<evidence type="ECO:0000256" key="3">
    <source>
        <dbReference type="ARBA" id="ARBA00022448"/>
    </source>
</evidence>
<comment type="similarity">
    <text evidence="2">Belongs to the ammonia transporter channel (TC 1.A.11.2) family.</text>
</comment>
<reference evidence="12" key="1">
    <citation type="submission" date="2021-06" db="EMBL/GenBank/DDBJ databases">
        <authorList>
            <person name="Kallberg Y."/>
            <person name="Tangrot J."/>
            <person name="Rosling A."/>
        </authorList>
    </citation>
    <scope>NUCLEOTIDE SEQUENCE</scope>
    <source>
        <strain evidence="12">87-6 pot B 2015</strain>
    </source>
</reference>
<comment type="subcellular location">
    <subcellularLocation>
        <location evidence="1">Membrane</location>
        <topology evidence="1">Multi-pass membrane protein</topology>
    </subcellularLocation>
</comment>
<feature type="transmembrane region" description="Helical" evidence="9">
    <location>
        <begin position="134"/>
        <end position="157"/>
    </location>
</feature>
<dbReference type="FunFam" id="1.10.3430.10:FF:000003">
    <property type="entry name" value="Ammonium transporter"/>
    <property type="match status" value="1"/>
</dbReference>
<keyword evidence="6 9" id="KW-0472">Membrane</keyword>
<dbReference type="Proteomes" id="UP000789375">
    <property type="component" value="Unassembled WGS sequence"/>
</dbReference>
<evidence type="ECO:0000256" key="2">
    <source>
        <dbReference type="ARBA" id="ARBA00005887"/>
    </source>
</evidence>
<name>A0A9N8V356_FUNMO</name>
<evidence type="ECO:0000256" key="8">
    <source>
        <dbReference type="SAM" id="MobiDB-lite"/>
    </source>
</evidence>
<evidence type="ECO:0000256" key="9">
    <source>
        <dbReference type="SAM" id="Phobius"/>
    </source>
</evidence>
<feature type="transmembrane region" description="Helical" evidence="9">
    <location>
        <begin position="48"/>
        <end position="66"/>
    </location>
</feature>
<evidence type="ECO:0000259" key="10">
    <source>
        <dbReference type="Pfam" id="PF00909"/>
    </source>
</evidence>
<dbReference type="InterPro" id="IPR057511">
    <property type="entry name" value="WH_GDS1"/>
</dbReference>
<keyword evidence="4 9" id="KW-0812">Transmembrane</keyword>
<dbReference type="Gene3D" id="1.10.3430.10">
    <property type="entry name" value="Ammonium transporter AmtB like domains"/>
    <property type="match status" value="1"/>
</dbReference>
<evidence type="ECO:0000256" key="1">
    <source>
        <dbReference type="ARBA" id="ARBA00004141"/>
    </source>
</evidence>
<feature type="compositionally biased region" description="Basic and acidic residues" evidence="8">
    <location>
        <begin position="743"/>
        <end position="755"/>
    </location>
</feature>
<dbReference type="Pfam" id="PF00909">
    <property type="entry name" value="Ammonium_transp"/>
    <property type="match status" value="1"/>
</dbReference>
<feature type="transmembrane region" description="Helical" evidence="9">
    <location>
        <begin position="319"/>
        <end position="340"/>
    </location>
</feature>
<dbReference type="SUPFAM" id="SSF111352">
    <property type="entry name" value="Ammonium transporter"/>
    <property type="match status" value="1"/>
</dbReference>
<evidence type="ECO:0000256" key="7">
    <source>
        <dbReference type="ARBA" id="ARBA00023177"/>
    </source>
</evidence>
<dbReference type="InterPro" id="IPR029020">
    <property type="entry name" value="Ammonium/urea_transptr"/>
</dbReference>
<evidence type="ECO:0000256" key="4">
    <source>
        <dbReference type="ARBA" id="ARBA00022692"/>
    </source>
</evidence>
<accession>A0A9N8V356</accession>
<feature type="compositionally biased region" description="Polar residues" evidence="8">
    <location>
        <begin position="675"/>
        <end position="693"/>
    </location>
</feature>
<evidence type="ECO:0000256" key="6">
    <source>
        <dbReference type="ARBA" id="ARBA00023136"/>
    </source>
</evidence>
<dbReference type="InterPro" id="IPR018047">
    <property type="entry name" value="Ammonium_transpt_CS"/>
</dbReference>
<dbReference type="PANTHER" id="PTHR43029:SF10">
    <property type="entry name" value="AMMONIUM TRANSPORTER MEP2"/>
    <property type="match status" value="1"/>
</dbReference>
<dbReference type="InterPro" id="IPR024041">
    <property type="entry name" value="NH4_transpt_AmtB-like_dom"/>
</dbReference>
<feature type="domain" description="Ammonium transporter AmtB-like" evidence="10">
    <location>
        <begin position="16"/>
        <end position="418"/>
    </location>
</feature>
<feature type="transmembrane region" description="Helical" evidence="9">
    <location>
        <begin position="169"/>
        <end position="191"/>
    </location>
</feature>
<dbReference type="AlphaFoldDB" id="A0A9N8V356"/>
<organism evidence="12 13">
    <name type="scientific">Funneliformis mosseae</name>
    <name type="common">Endomycorrhizal fungus</name>
    <name type="synonym">Glomus mosseae</name>
    <dbReference type="NCBI Taxonomy" id="27381"/>
    <lineage>
        <taxon>Eukaryota</taxon>
        <taxon>Fungi</taxon>
        <taxon>Fungi incertae sedis</taxon>
        <taxon>Mucoromycota</taxon>
        <taxon>Glomeromycotina</taxon>
        <taxon>Glomeromycetes</taxon>
        <taxon>Glomerales</taxon>
        <taxon>Glomeraceae</taxon>
        <taxon>Funneliformis</taxon>
    </lineage>
</organism>
<feature type="transmembrane region" description="Helical" evidence="9">
    <location>
        <begin position="368"/>
        <end position="389"/>
    </location>
</feature>
<sequence length="901" mass="99266">MADSALTPQFDDGDIAWMLASTALVWFMVPGVGYFYSGMARSKNALSLIMLCFLSVPIVSIQWFIWGYSLAFSRTGGPFIGNLRNAFFMNVGGDPTLKIESVPELVHAIYQCMFAAITPALAIGAAAERARMGPLLVFIFIWTTLVYDVIACWIWSANGWFKLIGGIDFAGGTPVHIASGAAALAYCLMLGKRHGHGRDEFKPHNIVNIILGTTLMWFGWFGFNGGSAFGANVRAAMAIMVTNLAASFGGLTWMLMDYRLEKKISALGFCSGAIAGLVCVTPASGYITPPISVIFGICGGVLCNLSVKLKHLMDFDDALDVFAVHGIGGICGNILLGIFADKEIAALGGEKILGGVINGHYVQLAYQLASSVAGLSYSFVVTGIILYVLNKIPLLRLRMNPEEEELGTDESELGESAYYYLDRVSNLPDCRSDLKNINVISPTPEETIPNEGSINISYETTQPQEGEIISLHVILLDESKAKVYEVVADQKLDGQPHQASVPWQRIKDNSTVYIQFFENYLSADQHVTRISCDIKLHNISSQDNKLVNKQIVEEIYSRIQHTINPIDAGDRVLVAIIKALIALNNEPSSPRQLADCIQDYDFTQLGGQTPFATVSGHISTHFSRVRQRIIPKPIIGKQPHPTITKRSLYYFLDPDNVLRDLLSEYFPAQTPPDSPTTTISEDQSYADTPTTPSDNKDVNFIETNGESISDTENQSPQQKNLQNIRAKAPTIETAAAPHGITGDTKDRTKRSHDTGERNAVIQPLSLNYLPPNPTRNPESPRVPLTPDIHIMRINGLEVFTTRAKNGTVLLRRVDNGYVDKYSLLEAGGRRARNSDRKWISLEEAQILASELNIEQNLGILLYERLFDYFDVDLDYANTSNGCCAGLAYWFQCVSPKKIFLE</sequence>
<dbReference type="EMBL" id="CAJVPP010000033">
    <property type="protein sequence ID" value="CAG8436261.1"/>
    <property type="molecule type" value="Genomic_DNA"/>
</dbReference>
<feature type="transmembrane region" description="Helical" evidence="9">
    <location>
        <begin position="15"/>
        <end position="36"/>
    </location>
</feature>
<feature type="transmembrane region" description="Helical" evidence="9">
    <location>
        <begin position="266"/>
        <end position="284"/>
    </location>
</feature>
<dbReference type="NCBIfam" id="TIGR00836">
    <property type="entry name" value="amt"/>
    <property type="match status" value="1"/>
</dbReference>
<feature type="transmembrane region" description="Helical" evidence="9">
    <location>
        <begin position="235"/>
        <end position="254"/>
    </location>
</feature>
<keyword evidence="3" id="KW-0813">Transport</keyword>
<feature type="domain" description="GDS1 winged helix" evidence="11">
    <location>
        <begin position="564"/>
        <end position="653"/>
    </location>
</feature>
<evidence type="ECO:0000313" key="12">
    <source>
        <dbReference type="EMBL" id="CAG8436261.1"/>
    </source>
</evidence>
<protein>
    <submittedName>
        <fullName evidence="12">12551_t:CDS:1</fullName>
    </submittedName>
</protein>
<feature type="region of interest" description="Disordered" evidence="8">
    <location>
        <begin position="666"/>
        <end position="700"/>
    </location>
</feature>
<dbReference type="GO" id="GO:0005886">
    <property type="term" value="C:plasma membrane"/>
    <property type="evidence" value="ECO:0007669"/>
    <property type="project" value="TreeGrafter"/>
</dbReference>
<dbReference type="PANTHER" id="PTHR43029">
    <property type="entry name" value="AMMONIUM TRANSPORTER MEP2"/>
    <property type="match status" value="1"/>
</dbReference>
<feature type="transmembrane region" description="Helical" evidence="9">
    <location>
        <begin position="203"/>
        <end position="223"/>
    </location>
</feature>
<proteinExistence type="inferred from homology"/>
<dbReference type="InterPro" id="IPR001905">
    <property type="entry name" value="Ammonium_transpt"/>
</dbReference>
<dbReference type="Pfam" id="PF25318">
    <property type="entry name" value="WHD_GDS1"/>
    <property type="match status" value="1"/>
</dbReference>
<evidence type="ECO:0000313" key="13">
    <source>
        <dbReference type="Proteomes" id="UP000789375"/>
    </source>
</evidence>